<dbReference type="InterPro" id="IPR004846">
    <property type="entry name" value="T2SS/T3SS_dom"/>
</dbReference>
<dbReference type="InterPro" id="IPR001775">
    <property type="entry name" value="GspD/PilQ"/>
</dbReference>
<keyword evidence="5" id="KW-1185">Reference proteome</keyword>
<reference evidence="4 5" key="1">
    <citation type="submission" date="2019-03" db="EMBL/GenBank/DDBJ databases">
        <title>Genomic Encyclopedia of Type Strains, Phase IV (KMG-V): Genome sequencing to study the core and pangenomes of soil and plant-associated prokaryotes.</title>
        <authorList>
            <person name="Whitman W."/>
        </authorList>
    </citation>
    <scope>NUCLEOTIDE SEQUENCE [LARGE SCALE GENOMIC DNA]</scope>
    <source>
        <strain evidence="4 5">Gr42</strain>
    </source>
</reference>
<dbReference type="AlphaFoldDB" id="A0A4R3QVP9"/>
<dbReference type="PRINTS" id="PR01032">
    <property type="entry name" value="PHAGEIV"/>
</dbReference>
<dbReference type="Pfam" id="PF00263">
    <property type="entry name" value="Secretin"/>
    <property type="match status" value="1"/>
</dbReference>
<evidence type="ECO:0000313" key="5">
    <source>
        <dbReference type="Proteomes" id="UP000295547"/>
    </source>
</evidence>
<feature type="domain" description="Pilus formation protein N-terminal" evidence="3">
    <location>
        <begin position="62"/>
        <end position="131"/>
    </location>
</feature>
<dbReference type="InterPro" id="IPR032789">
    <property type="entry name" value="T2SS-T3SS_pil_N"/>
</dbReference>
<comment type="similarity">
    <text evidence="1">Belongs to the bacterial secretin family.</text>
</comment>
<protein>
    <submittedName>
        <fullName evidence="4">Pilus assembly protein CpaC</fullName>
    </submittedName>
</protein>
<comment type="caution">
    <text evidence="4">The sequence shown here is derived from an EMBL/GenBank/DDBJ whole genome shotgun (WGS) entry which is preliminary data.</text>
</comment>
<accession>A0A4R3QVP9</accession>
<gene>
    <name evidence="4" type="ORF">EV130_104119</name>
</gene>
<dbReference type="PANTHER" id="PTHR30332:SF17">
    <property type="entry name" value="TYPE IV PILIATION SYSTEM PROTEIN DR_0774-RELATED"/>
    <property type="match status" value="1"/>
</dbReference>
<dbReference type="PRINTS" id="PR00811">
    <property type="entry name" value="BCTERIALGSPD"/>
</dbReference>
<evidence type="ECO:0000259" key="2">
    <source>
        <dbReference type="Pfam" id="PF00263"/>
    </source>
</evidence>
<dbReference type="GO" id="GO:0015627">
    <property type="term" value="C:type II protein secretion system complex"/>
    <property type="evidence" value="ECO:0007669"/>
    <property type="project" value="TreeGrafter"/>
</dbReference>
<proteinExistence type="inferred from homology"/>
<dbReference type="Pfam" id="PF13629">
    <property type="entry name" value="T2SS-T3SS_pil_N"/>
    <property type="match status" value="1"/>
</dbReference>
<evidence type="ECO:0000256" key="1">
    <source>
        <dbReference type="RuleBase" id="RU004003"/>
    </source>
</evidence>
<organism evidence="4 5">
    <name type="scientific">Rhizobium azibense</name>
    <dbReference type="NCBI Taxonomy" id="1136135"/>
    <lineage>
        <taxon>Bacteria</taxon>
        <taxon>Pseudomonadati</taxon>
        <taxon>Pseudomonadota</taxon>
        <taxon>Alphaproteobacteria</taxon>
        <taxon>Hyphomicrobiales</taxon>
        <taxon>Rhizobiaceae</taxon>
        <taxon>Rhizobium/Agrobacterium group</taxon>
        <taxon>Rhizobium</taxon>
    </lineage>
</organism>
<dbReference type="EMBL" id="SMBJ01000004">
    <property type="protein sequence ID" value="TCU26508.1"/>
    <property type="molecule type" value="Genomic_DNA"/>
</dbReference>
<evidence type="ECO:0000313" key="4">
    <source>
        <dbReference type="EMBL" id="TCU26508.1"/>
    </source>
</evidence>
<dbReference type="GO" id="GO:0009306">
    <property type="term" value="P:protein secretion"/>
    <property type="evidence" value="ECO:0007669"/>
    <property type="project" value="InterPro"/>
</dbReference>
<dbReference type="Proteomes" id="UP000295547">
    <property type="component" value="Unassembled WGS sequence"/>
</dbReference>
<feature type="domain" description="Type II/III secretion system secretin-like" evidence="2">
    <location>
        <begin position="281"/>
        <end position="441"/>
    </location>
</feature>
<dbReference type="InterPro" id="IPR050810">
    <property type="entry name" value="Bact_Secretion_Sys_Channel"/>
</dbReference>
<name>A0A4R3QVP9_9HYPH</name>
<sequence length="507" mass="53918">MRAAAEWGVKAGMSRCGKKGIAGSRSLAALVAVFSACVCWGPDFAGRAEAQEKFVTLGGSVQQITLPPNETLTLNTGQTFGDLVIGSADMIDVVPLSDRSLFIRAKQIGATNISVYDDSKKLLGVIDVRVASDFSEAALAIRSAAPSARVRVFNSNDRIRVTGTVRDAVELQRVIEIAQSYSERPVLNQLRVSDSQQVMLEVRVIEASRQTGRDLGIGWSGQGNNGIGKATTSQGIGVDDGNLVRTLLDPKGAATGMQPFGQLIAKVLEISGGQIDVVINALEQKGVVRRLAQPNLIAMSGSTASFHAGGEVPILTTTTNGATVATETDYRPFGVRLTFKPVVLDDGLINLQIEPEVSELDTSINVNGNPGFISRAASTTVALRDGQSFAMAGLLQSINAKDIQQLPGLGQIPILGALFRSTSFQKKESDLVIVVTPHIVRPASPGEDLYSPLDQTRSSNDAELFALGILEVDKDMLRRFRNGEGVKGPYGHRLDLDQGGQLAVAKR</sequence>
<dbReference type="PANTHER" id="PTHR30332">
    <property type="entry name" value="PROBABLE GENERAL SECRETION PATHWAY PROTEIN D"/>
    <property type="match status" value="1"/>
</dbReference>
<evidence type="ECO:0000259" key="3">
    <source>
        <dbReference type="Pfam" id="PF13629"/>
    </source>
</evidence>